<dbReference type="AlphaFoldDB" id="F5VZL1"/>
<keyword evidence="1" id="KW-1133">Transmembrane helix</keyword>
<feature type="transmembrane region" description="Helical" evidence="1">
    <location>
        <begin position="12"/>
        <end position="31"/>
    </location>
</feature>
<dbReference type="Proteomes" id="UP000010138">
    <property type="component" value="Unassembled WGS sequence"/>
</dbReference>
<dbReference type="RefSeq" id="WP_006150071.1">
    <property type="nucleotide sequence ID" value="NZ_AFNN01000010.1"/>
</dbReference>
<name>F5VZL1_9STRE</name>
<feature type="transmembrane region" description="Helical" evidence="1">
    <location>
        <begin position="43"/>
        <end position="64"/>
    </location>
</feature>
<protein>
    <submittedName>
        <fullName evidence="2">Uncharacterized protein</fullName>
    </submittedName>
</protein>
<evidence type="ECO:0000256" key="1">
    <source>
        <dbReference type="SAM" id="Phobius"/>
    </source>
</evidence>
<keyword evidence="1" id="KW-0812">Transmembrane</keyword>
<dbReference type="OrthoDB" id="2221976at2"/>
<keyword evidence="1" id="KW-0472">Membrane</keyword>
<evidence type="ECO:0000313" key="3">
    <source>
        <dbReference type="Proteomes" id="UP000010138"/>
    </source>
</evidence>
<organism evidence="2 3">
    <name type="scientific">Streptococcus infantis SK1076</name>
    <dbReference type="NCBI Taxonomy" id="1005705"/>
    <lineage>
        <taxon>Bacteria</taxon>
        <taxon>Bacillati</taxon>
        <taxon>Bacillota</taxon>
        <taxon>Bacilli</taxon>
        <taxon>Lactobacillales</taxon>
        <taxon>Streptococcaceae</taxon>
        <taxon>Streptococcus</taxon>
    </lineage>
</organism>
<evidence type="ECO:0000313" key="2">
    <source>
        <dbReference type="EMBL" id="EGL87038.1"/>
    </source>
</evidence>
<proteinExistence type="predicted"/>
<sequence>MEEKIIKWSSKKIIWTIVLCLVELAFLLWILSFMMTYPKEAPVGLVVLRLFVLFLIIIVGWLLYERIQILLSDKEYLKCTAQGFSYKPHPKKDWQFYSWGDIEKFALMRIKGSRNSRDFYTIEVHFYDTNLLNNNSLWRRLRSRFTSSKDSNVLKIPIHLLDVGLPRRVFETMSYYEREWRIEQNRQRNQTSKSKKK</sequence>
<gene>
    <name evidence="2" type="ORF">HMPREF9967_1560</name>
</gene>
<reference evidence="2 3" key="1">
    <citation type="submission" date="2011-04" db="EMBL/GenBank/DDBJ databases">
        <authorList>
            <person name="Durkin A.S."/>
            <person name="Radune D."/>
            <person name="Hostetler J."/>
            <person name="Torralba M."/>
            <person name="Gillis M."/>
            <person name="Methe B."/>
            <person name="Sutton G."/>
            <person name="Nelson K.E."/>
        </authorList>
    </citation>
    <scope>NUCLEOTIDE SEQUENCE [LARGE SCALE GENOMIC DNA]</scope>
    <source>
        <strain evidence="2 3">SK1076</strain>
    </source>
</reference>
<comment type="caution">
    <text evidence="2">The sequence shown here is derived from an EMBL/GenBank/DDBJ whole genome shotgun (WGS) entry which is preliminary data.</text>
</comment>
<accession>F5VZL1</accession>
<dbReference type="EMBL" id="AFNN01000010">
    <property type="protein sequence ID" value="EGL87038.1"/>
    <property type="molecule type" value="Genomic_DNA"/>
</dbReference>
<dbReference type="eggNOG" id="ENOG50304B7">
    <property type="taxonomic scope" value="Bacteria"/>
</dbReference>